<gene>
    <name evidence="2" type="ORF">NDU88_006492</name>
</gene>
<protein>
    <submittedName>
        <fullName evidence="2">Uncharacterized protein</fullName>
    </submittedName>
</protein>
<keyword evidence="3" id="KW-1185">Reference proteome</keyword>
<dbReference type="AlphaFoldDB" id="A0AAV7ME21"/>
<evidence type="ECO:0000313" key="3">
    <source>
        <dbReference type="Proteomes" id="UP001066276"/>
    </source>
</evidence>
<name>A0AAV7ME21_PLEWA</name>
<proteinExistence type="predicted"/>
<dbReference type="EMBL" id="JANPWB010000014">
    <property type="protein sequence ID" value="KAJ1101424.1"/>
    <property type="molecule type" value="Genomic_DNA"/>
</dbReference>
<reference evidence="2" key="1">
    <citation type="journal article" date="2022" name="bioRxiv">
        <title>Sequencing and chromosome-scale assembly of the giantPleurodeles waltlgenome.</title>
        <authorList>
            <person name="Brown T."/>
            <person name="Elewa A."/>
            <person name="Iarovenko S."/>
            <person name="Subramanian E."/>
            <person name="Araus A.J."/>
            <person name="Petzold A."/>
            <person name="Susuki M."/>
            <person name="Suzuki K.-i.T."/>
            <person name="Hayashi T."/>
            <person name="Toyoda A."/>
            <person name="Oliveira C."/>
            <person name="Osipova E."/>
            <person name="Leigh N.D."/>
            <person name="Simon A."/>
            <person name="Yun M.H."/>
        </authorList>
    </citation>
    <scope>NUCLEOTIDE SEQUENCE</scope>
    <source>
        <strain evidence="2">20211129_DDA</strain>
        <tissue evidence="2">Liver</tissue>
    </source>
</reference>
<sequence length="91" mass="9839">MHTGVKSPRIRTQTGPVVRLCCSSSYMEMMLKVPLYWTHWGPVSNDRPDQGGLNHSLEFELNPGDTESGPLPLLSGVQTPEAGGASSAWVS</sequence>
<evidence type="ECO:0000256" key="1">
    <source>
        <dbReference type="SAM" id="MobiDB-lite"/>
    </source>
</evidence>
<feature type="region of interest" description="Disordered" evidence="1">
    <location>
        <begin position="47"/>
        <end position="91"/>
    </location>
</feature>
<organism evidence="2 3">
    <name type="scientific">Pleurodeles waltl</name>
    <name type="common">Iberian ribbed newt</name>
    <dbReference type="NCBI Taxonomy" id="8319"/>
    <lineage>
        <taxon>Eukaryota</taxon>
        <taxon>Metazoa</taxon>
        <taxon>Chordata</taxon>
        <taxon>Craniata</taxon>
        <taxon>Vertebrata</taxon>
        <taxon>Euteleostomi</taxon>
        <taxon>Amphibia</taxon>
        <taxon>Batrachia</taxon>
        <taxon>Caudata</taxon>
        <taxon>Salamandroidea</taxon>
        <taxon>Salamandridae</taxon>
        <taxon>Pleurodelinae</taxon>
        <taxon>Pleurodeles</taxon>
    </lineage>
</organism>
<dbReference type="Proteomes" id="UP001066276">
    <property type="component" value="Chromosome 10"/>
</dbReference>
<comment type="caution">
    <text evidence="2">The sequence shown here is derived from an EMBL/GenBank/DDBJ whole genome shotgun (WGS) entry which is preliminary data.</text>
</comment>
<evidence type="ECO:0000313" key="2">
    <source>
        <dbReference type="EMBL" id="KAJ1101424.1"/>
    </source>
</evidence>
<accession>A0AAV7ME21</accession>